<dbReference type="EMBL" id="LGST01000032">
    <property type="protein sequence ID" value="KND98399.1"/>
    <property type="molecule type" value="Genomic_DNA"/>
</dbReference>
<feature type="region of interest" description="Disordered" evidence="4">
    <location>
        <begin position="1"/>
        <end position="133"/>
    </location>
</feature>
<dbReference type="PANTHER" id="PTHR47219">
    <property type="entry name" value="RAB GTPASE-ACTIVATING PROTEIN 1-LIKE"/>
    <property type="match status" value="1"/>
</dbReference>
<dbReference type="AlphaFoldDB" id="A0A0L0NWH3"/>
<feature type="compositionally biased region" description="Basic and acidic residues" evidence="4">
    <location>
        <begin position="106"/>
        <end position="127"/>
    </location>
</feature>
<evidence type="ECO:0000313" key="7">
    <source>
        <dbReference type="Proteomes" id="UP000037122"/>
    </source>
</evidence>
<dbReference type="VEuPathDB" id="FungiDB:CJI97_003656"/>
<dbReference type="InterPro" id="IPR000195">
    <property type="entry name" value="Rab-GAP-TBC_dom"/>
</dbReference>
<accession>A0A0L0NWH3</accession>
<comment type="caution">
    <text evidence="6">The sequence shown here is derived from an EMBL/GenBank/DDBJ whole genome shotgun (WGS) entry which is preliminary data.</text>
</comment>
<reference evidence="7" key="1">
    <citation type="journal article" date="2015" name="BMC Genomics">
        <title>Draft genome of a commonly misdiagnosed multidrug resistant pathogen Candida auris.</title>
        <authorList>
            <person name="Chatterjee S."/>
            <person name="Alampalli S.V."/>
            <person name="Nageshan R.K."/>
            <person name="Chettiar S.T."/>
            <person name="Joshi S."/>
            <person name="Tatu U.S."/>
        </authorList>
    </citation>
    <scope>NUCLEOTIDE SEQUENCE [LARGE SCALE GENOMIC DNA]</scope>
    <source>
        <strain evidence="7">6684</strain>
    </source>
</reference>
<feature type="domain" description="Rab-GAP TBC" evidence="5">
    <location>
        <begin position="240"/>
        <end position="422"/>
    </location>
</feature>
<dbReference type="GO" id="GO:0030427">
    <property type="term" value="C:site of polarized growth"/>
    <property type="evidence" value="ECO:0007669"/>
    <property type="project" value="UniProtKB-ARBA"/>
</dbReference>
<dbReference type="VEuPathDB" id="FungiDB:CJJ09_000523"/>
<dbReference type="GO" id="GO:0005096">
    <property type="term" value="F:GTPase activator activity"/>
    <property type="evidence" value="ECO:0007669"/>
    <property type="project" value="UniProtKB-KW"/>
</dbReference>
<evidence type="ECO:0000259" key="5">
    <source>
        <dbReference type="PROSITE" id="PS50086"/>
    </source>
</evidence>
<dbReference type="Gene3D" id="1.10.472.80">
    <property type="entry name" value="Ypt/Rab-GAP domain of gyp1p, domain 3"/>
    <property type="match status" value="1"/>
</dbReference>
<dbReference type="VEuPathDB" id="FungiDB:CJJ09_000522"/>
<dbReference type="VEuPathDB" id="FungiDB:QG37_04750"/>
<dbReference type="VEuPathDB" id="FungiDB:B9J08_003583"/>
<dbReference type="Gene3D" id="1.10.10.750">
    <property type="entry name" value="Ypt/Rab-GAP domain of gyp1p, domain 1"/>
    <property type="match status" value="1"/>
</dbReference>
<dbReference type="PANTHER" id="PTHR47219:SF9">
    <property type="entry name" value="GTPASE ACTIVATING PROTEIN AND CENTROSOME-ASSOCIATED, ISOFORM B"/>
    <property type="match status" value="1"/>
</dbReference>
<dbReference type="GO" id="GO:0031267">
    <property type="term" value="F:small GTPase binding"/>
    <property type="evidence" value="ECO:0007669"/>
    <property type="project" value="TreeGrafter"/>
</dbReference>
<dbReference type="InterPro" id="IPR035969">
    <property type="entry name" value="Rab-GAP_TBC_sf"/>
</dbReference>
<sequence length="664" mass="75876">MGKKSGRKRQQKAVNSNGAENSTENQEGASQLESTSSTDTTNSKDEEEIDENDNDVNEDEEFADSKEAHEEEKDLHEEIREEENVEDSKQVAVEETAPGAFPNEEVPEHEQTTKEVEHEASKSDKEGALPPRDGIRTIVETGIPDHTDAPQKAPSSLLAARQNEITIKFDSKDAAARSAIESGRESIVKTFNGIKSTIGSAPELMGGVDIDWEFWGRVVENYDELVQNEPQTVQRAVADGIPKEFRGIVWQLVSRSKNLQLEELYFHLKNEPSIHERAIKRDLSRTSFFTNVNAANKADELFNVIKVYSLFDPDVGYTQGMVFIVVPLVMNMNEAECFCLLVTLMKDYGLRDLFCPEMHGLHLLLHQFDRLLEQCLPLLYNHLVRQGIRLLMYASQWFLTFFSYKFPLDVVLRIFDMVITQGIEAVLRLGVNLMLRNELNLLRLNFDALLDFLKLNLFNIYVSDEFIASTEKPESKRFSLLGRKGTTKGGANYYKLDAFVKDAMLVEVKPADINRFKLEFELLCEKDAARKQEIEEYKVKNGQLRYEIKQLETEFYTVNKDHMDVVQELVNTKVVLPDVLGDIEELEAQAASLEKDIKELEAKVEELSTLLPQDVDLKIQELLAENAKETERFAELEEKFHELSVQNNAMDAELKQRGGKKWFW</sequence>
<evidence type="ECO:0000256" key="2">
    <source>
        <dbReference type="ARBA" id="ARBA00023054"/>
    </source>
</evidence>
<dbReference type="VEuPathDB" id="FungiDB:CJI96_0002116"/>
<dbReference type="PROSITE" id="PS50086">
    <property type="entry name" value="TBC_RABGAP"/>
    <property type="match status" value="1"/>
</dbReference>
<gene>
    <name evidence="6" type="ORF">QG37_04750</name>
</gene>
<keyword evidence="1" id="KW-0343">GTPase activation</keyword>
<name>A0A0L0NWH3_CANAR</name>
<dbReference type="FunFam" id="1.10.10.750:FF:000003">
    <property type="entry name" value="GTPase activating protein (Evi5)"/>
    <property type="match status" value="1"/>
</dbReference>
<dbReference type="InterPro" id="IPR050302">
    <property type="entry name" value="Rab_GAP_TBC_domain"/>
</dbReference>
<feature type="compositionally biased region" description="Polar residues" evidence="4">
    <location>
        <begin position="12"/>
        <end position="32"/>
    </location>
</feature>
<dbReference type="VEuPathDB" id="FungiDB:CJJ07_004111"/>
<feature type="coiled-coil region" evidence="3">
    <location>
        <begin position="534"/>
        <end position="653"/>
    </location>
</feature>
<feature type="compositionally biased region" description="Acidic residues" evidence="4">
    <location>
        <begin position="45"/>
        <end position="62"/>
    </location>
</feature>
<dbReference type="SUPFAM" id="SSF47923">
    <property type="entry name" value="Ypt/Rab-GAP domain of gyp1p"/>
    <property type="match status" value="2"/>
</dbReference>
<evidence type="ECO:0000256" key="1">
    <source>
        <dbReference type="ARBA" id="ARBA00022468"/>
    </source>
</evidence>
<feature type="compositionally biased region" description="Basic residues" evidence="4">
    <location>
        <begin position="1"/>
        <end position="11"/>
    </location>
</feature>
<organism evidence="6 7">
    <name type="scientific">Candidozyma auris</name>
    <name type="common">Yeast</name>
    <name type="synonym">Candida auris</name>
    <dbReference type="NCBI Taxonomy" id="498019"/>
    <lineage>
        <taxon>Eukaryota</taxon>
        <taxon>Fungi</taxon>
        <taxon>Dikarya</taxon>
        <taxon>Ascomycota</taxon>
        <taxon>Saccharomycotina</taxon>
        <taxon>Pichiomycetes</taxon>
        <taxon>Metschnikowiaceae</taxon>
        <taxon>Candidozyma</taxon>
    </lineage>
</organism>
<dbReference type="Proteomes" id="UP000037122">
    <property type="component" value="Unassembled WGS sequence"/>
</dbReference>
<feature type="compositionally biased region" description="Basic and acidic residues" evidence="4">
    <location>
        <begin position="63"/>
        <end position="79"/>
    </location>
</feature>
<proteinExistence type="predicted"/>
<evidence type="ECO:0000256" key="4">
    <source>
        <dbReference type="SAM" id="MobiDB-lite"/>
    </source>
</evidence>
<dbReference type="Pfam" id="PF23436">
    <property type="entry name" value="RabGap-TBC_2"/>
    <property type="match status" value="1"/>
</dbReference>
<evidence type="ECO:0000313" key="6">
    <source>
        <dbReference type="EMBL" id="KND98399.1"/>
    </source>
</evidence>
<keyword evidence="2 3" id="KW-0175">Coiled coil</keyword>
<protein>
    <recommendedName>
        <fullName evidence="5">Rab-GAP TBC domain-containing protein</fullName>
    </recommendedName>
</protein>
<evidence type="ECO:0000256" key="3">
    <source>
        <dbReference type="SAM" id="Coils"/>
    </source>
</evidence>
<dbReference type="SMART" id="SM00164">
    <property type="entry name" value="TBC"/>
    <property type="match status" value="1"/>
</dbReference>
<dbReference type="Gene3D" id="1.10.8.270">
    <property type="entry name" value="putative rabgap domain of human tbc1 domain family member 14 like domains"/>
    <property type="match status" value="1"/>
</dbReference>